<reference evidence="2" key="2">
    <citation type="submission" date="2025-09" db="UniProtKB">
        <authorList>
            <consortium name="Ensembl"/>
        </authorList>
    </citation>
    <scope>IDENTIFICATION</scope>
</reference>
<protein>
    <submittedName>
        <fullName evidence="2">Uncharacterized protein</fullName>
    </submittedName>
</protein>
<proteinExistence type="predicted"/>
<dbReference type="Proteomes" id="UP000694408">
    <property type="component" value="Unplaced"/>
</dbReference>
<keyword evidence="1" id="KW-0732">Signal</keyword>
<evidence type="ECO:0000313" key="3">
    <source>
        <dbReference type="Proteomes" id="UP000694408"/>
    </source>
</evidence>
<feature type="signal peptide" evidence="1">
    <location>
        <begin position="1"/>
        <end position="45"/>
    </location>
</feature>
<dbReference type="Ensembl" id="ENSJHYT00000001625.1">
    <property type="protein sequence ID" value="ENSJHYP00000001303.1"/>
    <property type="gene ID" value="ENSJHYG00000001126.1"/>
</dbReference>
<evidence type="ECO:0000256" key="1">
    <source>
        <dbReference type="SAM" id="SignalP"/>
    </source>
</evidence>
<keyword evidence="3" id="KW-1185">Reference proteome</keyword>
<evidence type="ECO:0000313" key="2">
    <source>
        <dbReference type="Ensembl" id="ENSJHYP00000001303.1"/>
    </source>
</evidence>
<reference evidence="2" key="1">
    <citation type="submission" date="2025-08" db="UniProtKB">
        <authorList>
            <consortium name="Ensembl"/>
        </authorList>
    </citation>
    <scope>IDENTIFICATION</scope>
</reference>
<dbReference type="AlphaFoldDB" id="A0A8C5IAF3"/>
<organism evidence="2 3">
    <name type="scientific">Junco hyemalis</name>
    <name type="common">Dark-eyed junco</name>
    <dbReference type="NCBI Taxonomy" id="40217"/>
    <lineage>
        <taxon>Eukaryota</taxon>
        <taxon>Metazoa</taxon>
        <taxon>Chordata</taxon>
        <taxon>Craniata</taxon>
        <taxon>Vertebrata</taxon>
        <taxon>Euteleostomi</taxon>
        <taxon>Archelosauria</taxon>
        <taxon>Archosauria</taxon>
        <taxon>Dinosauria</taxon>
        <taxon>Saurischia</taxon>
        <taxon>Theropoda</taxon>
        <taxon>Coelurosauria</taxon>
        <taxon>Aves</taxon>
        <taxon>Neognathae</taxon>
        <taxon>Neoaves</taxon>
        <taxon>Telluraves</taxon>
        <taxon>Australaves</taxon>
        <taxon>Passeriformes</taxon>
        <taxon>Passerellidae</taxon>
        <taxon>Junco</taxon>
    </lineage>
</organism>
<sequence length="80" mass="8209">MAPPRRARDLGEAARARCLSGGGEMRAAGLRRLLLLLLLLAGLTAAPGGGGAAAAEQGGLPAKKLRMAYATGPLLKFQIW</sequence>
<accession>A0A8C5IAF3</accession>
<feature type="chain" id="PRO_5034496231" evidence="1">
    <location>
        <begin position="46"/>
        <end position="80"/>
    </location>
</feature>
<name>A0A8C5IAF3_JUNHY</name>